<dbReference type="PANTHER" id="PTHR43353:SF5">
    <property type="entry name" value="SUCCINATE-SEMIALDEHYDE DEHYDROGENASE, MITOCHONDRIAL"/>
    <property type="match status" value="1"/>
</dbReference>
<evidence type="ECO:0000256" key="4">
    <source>
        <dbReference type="ARBA" id="ARBA00019842"/>
    </source>
</evidence>
<evidence type="ECO:0000256" key="6">
    <source>
        <dbReference type="ARBA" id="ARBA00030806"/>
    </source>
</evidence>
<dbReference type="GO" id="GO:0009450">
    <property type="term" value="P:gamma-aminobutyric acid catabolic process"/>
    <property type="evidence" value="ECO:0007669"/>
    <property type="project" value="TreeGrafter"/>
</dbReference>
<accession>A0A7R8ZH57</accession>
<evidence type="ECO:0000256" key="7">
    <source>
        <dbReference type="SAM" id="MobiDB-lite"/>
    </source>
</evidence>
<dbReference type="InterPro" id="IPR016161">
    <property type="entry name" value="Ald_DH/histidinol_DH"/>
</dbReference>
<feature type="domain" description="Aldehyde dehydrogenase" evidence="8">
    <location>
        <begin position="55"/>
        <end position="526"/>
    </location>
</feature>
<organism evidence="9">
    <name type="scientific">Cyprideis torosa</name>
    <dbReference type="NCBI Taxonomy" id="163714"/>
    <lineage>
        <taxon>Eukaryota</taxon>
        <taxon>Metazoa</taxon>
        <taxon>Ecdysozoa</taxon>
        <taxon>Arthropoda</taxon>
        <taxon>Crustacea</taxon>
        <taxon>Oligostraca</taxon>
        <taxon>Ostracoda</taxon>
        <taxon>Podocopa</taxon>
        <taxon>Podocopida</taxon>
        <taxon>Cytherocopina</taxon>
        <taxon>Cytheroidea</taxon>
        <taxon>Cytherideidae</taxon>
        <taxon>Cyprideis</taxon>
    </lineage>
</organism>
<gene>
    <name evidence="9" type="ORF">CTOB1V02_LOCUS2052</name>
</gene>
<dbReference type="InterPro" id="IPR015590">
    <property type="entry name" value="Aldehyde_DH_dom"/>
</dbReference>
<dbReference type="GO" id="GO:0004777">
    <property type="term" value="F:succinate-semialdehyde dehydrogenase (NAD+) activity"/>
    <property type="evidence" value="ECO:0007669"/>
    <property type="project" value="UniProtKB-EC"/>
</dbReference>
<dbReference type="InterPro" id="IPR016160">
    <property type="entry name" value="Ald_DH_CS_CYS"/>
</dbReference>
<evidence type="ECO:0000313" key="9">
    <source>
        <dbReference type="EMBL" id="CAD7224082.1"/>
    </source>
</evidence>
<dbReference type="InterPro" id="IPR016163">
    <property type="entry name" value="Ald_DH_C"/>
</dbReference>
<dbReference type="CDD" id="cd07103">
    <property type="entry name" value="ALDH_F5_SSADH_GabD"/>
    <property type="match status" value="1"/>
</dbReference>
<evidence type="ECO:0000256" key="5">
    <source>
        <dbReference type="ARBA" id="ARBA00023002"/>
    </source>
</evidence>
<protein>
    <recommendedName>
        <fullName evidence="4">Succinate-semialdehyde dehydrogenase, mitochondrial</fullName>
        <ecNumber evidence="3">1.2.1.24</ecNumber>
    </recommendedName>
    <alternativeName>
        <fullName evidence="6">NAD(+)-dependent succinic semialdehyde dehydrogenase</fullName>
    </alternativeName>
</protein>
<dbReference type="InterPro" id="IPR050740">
    <property type="entry name" value="Aldehyde_DH_Superfamily"/>
</dbReference>
<evidence type="ECO:0000256" key="3">
    <source>
        <dbReference type="ARBA" id="ARBA00013051"/>
    </source>
</evidence>
<dbReference type="EC" id="1.2.1.24" evidence="3"/>
<evidence type="ECO:0000259" key="8">
    <source>
        <dbReference type="Pfam" id="PF00171"/>
    </source>
</evidence>
<dbReference type="Gene3D" id="3.40.605.10">
    <property type="entry name" value="Aldehyde Dehydrogenase, Chain A, domain 1"/>
    <property type="match status" value="1"/>
</dbReference>
<evidence type="ECO:0000256" key="2">
    <source>
        <dbReference type="ARBA" id="ARBA00009986"/>
    </source>
</evidence>
<feature type="region of interest" description="Disordered" evidence="7">
    <location>
        <begin position="589"/>
        <end position="621"/>
    </location>
</feature>
<comment type="similarity">
    <text evidence="2">Belongs to the aldehyde dehydrogenase family.</text>
</comment>
<reference evidence="9" key="1">
    <citation type="submission" date="2020-11" db="EMBL/GenBank/DDBJ databases">
        <authorList>
            <person name="Tran Van P."/>
        </authorList>
    </citation>
    <scope>NUCLEOTIDE SEQUENCE</scope>
</reference>
<dbReference type="Gene3D" id="3.40.309.10">
    <property type="entry name" value="Aldehyde Dehydrogenase, Chain A, domain 2"/>
    <property type="match status" value="1"/>
</dbReference>
<dbReference type="PROSITE" id="PS00070">
    <property type="entry name" value="ALDEHYDE_DEHYDR_CYS"/>
    <property type="match status" value="1"/>
</dbReference>
<dbReference type="PANTHER" id="PTHR43353">
    <property type="entry name" value="SUCCINATE-SEMIALDEHYDE DEHYDROGENASE, MITOCHONDRIAL"/>
    <property type="match status" value="1"/>
</dbReference>
<dbReference type="EMBL" id="OB660304">
    <property type="protein sequence ID" value="CAD7224082.1"/>
    <property type="molecule type" value="Genomic_DNA"/>
</dbReference>
<dbReference type="OrthoDB" id="310895at2759"/>
<sequence length="621" mass="66736">MSRTGAWRTLLHMCNCCSGGTVVRSPRPLSRILAPCSARAYHSLIRDQSFVNGQWVPGSTAATFPVLNPANLSEVGSVADLAGEDVEQAIHAAREAFHPWADLTAKERGKYLRRWYELMEERKNELSQIMTLENGKPILEAEAEISYASSFLEWFAEEGKRIYGKISSSGTTQSLPCSFPSVPQWNFPAAMITRKVGAALASGCPVVVKPAEDTPLTALALAALAEEAGFPPGVVNVVTCGRENSIAAGKLFCSSPSIAGISFTGSTDVGKQLYAQCAPHVKRLSLELGGDAPFVVFESADVPAAVDGAMISKFRNAGQTCVCANRFFVHSAVYDEFVTGLRDRMKSLKVGNGLSPGVTIGPIINEAQIKRLEGLLADACSRGAELTVGGHRMPEVGPLFFAPTMIEHMSNEFACMTEEQFGPVVAVSRFETEEEVFHLANSSDRGLAGYAFTRDVGQALRIARYLEVVQSLSLPAISLTPTVGILGINEGMISACEMPFGGVKESGLGREGSKYGVEEFTYIKYVKLGGMGNSVVCVHFMSEDSYMLVSRICKQFLAGRSLGAVHYPSGPSSLVLAAQCCCTYRRRPRMSSSRAPHSPPPLPPPQATFPPRQPPSSAYPP</sequence>
<dbReference type="FunFam" id="3.40.309.10:FF:000004">
    <property type="entry name" value="Succinate-semialdehyde dehydrogenase I"/>
    <property type="match status" value="1"/>
</dbReference>
<dbReference type="AlphaFoldDB" id="A0A7R8ZH57"/>
<dbReference type="GO" id="GO:0005739">
    <property type="term" value="C:mitochondrion"/>
    <property type="evidence" value="ECO:0007669"/>
    <property type="project" value="TreeGrafter"/>
</dbReference>
<proteinExistence type="inferred from homology"/>
<dbReference type="SUPFAM" id="SSF53720">
    <property type="entry name" value="ALDH-like"/>
    <property type="match status" value="1"/>
</dbReference>
<dbReference type="Pfam" id="PF00171">
    <property type="entry name" value="Aldedh"/>
    <property type="match status" value="1"/>
</dbReference>
<name>A0A7R8ZH57_9CRUS</name>
<feature type="compositionally biased region" description="Pro residues" evidence="7">
    <location>
        <begin position="597"/>
        <end position="621"/>
    </location>
</feature>
<keyword evidence="5" id="KW-0560">Oxidoreductase</keyword>
<evidence type="ECO:0000256" key="1">
    <source>
        <dbReference type="ARBA" id="ARBA00005176"/>
    </source>
</evidence>
<dbReference type="FunFam" id="3.40.605.10:FF:000005">
    <property type="entry name" value="Succinate-semialdehyde dehydrogenase I"/>
    <property type="match status" value="1"/>
</dbReference>
<dbReference type="InterPro" id="IPR016162">
    <property type="entry name" value="Ald_DH_N"/>
</dbReference>
<comment type="pathway">
    <text evidence="1">Amino-acid degradation; 4-aminobutanoate degradation.</text>
</comment>